<evidence type="ECO:0000256" key="2">
    <source>
        <dbReference type="ARBA" id="ARBA00023125"/>
    </source>
</evidence>
<keyword evidence="3" id="KW-0804">Transcription</keyword>
<dbReference type="RefSeq" id="WP_328775251.1">
    <property type="nucleotide sequence ID" value="NZ_CP108057.1"/>
</dbReference>
<dbReference type="Pfam" id="PF12852">
    <property type="entry name" value="Cupin_6"/>
    <property type="match status" value="1"/>
</dbReference>
<reference evidence="5" key="1">
    <citation type="submission" date="2022-10" db="EMBL/GenBank/DDBJ databases">
        <title>The complete genomes of actinobacterial strains from the NBC collection.</title>
        <authorList>
            <person name="Joergensen T.S."/>
            <person name="Alvarez Arevalo M."/>
            <person name="Sterndorff E.B."/>
            <person name="Faurdal D."/>
            <person name="Vuksanovic O."/>
            <person name="Mourched A.-S."/>
            <person name="Charusanti P."/>
            <person name="Shaw S."/>
            <person name="Blin K."/>
            <person name="Weber T."/>
        </authorList>
    </citation>
    <scope>NUCLEOTIDE SEQUENCE</scope>
    <source>
        <strain evidence="5">NBC_00283</strain>
    </source>
</reference>
<dbReference type="Gene3D" id="1.10.10.60">
    <property type="entry name" value="Homeodomain-like"/>
    <property type="match status" value="2"/>
</dbReference>
<dbReference type="PRINTS" id="PR00032">
    <property type="entry name" value="HTHARAC"/>
</dbReference>
<dbReference type="InterPro" id="IPR032783">
    <property type="entry name" value="AraC_lig"/>
</dbReference>
<dbReference type="PROSITE" id="PS00041">
    <property type="entry name" value="HTH_ARAC_FAMILY_1"/>
    <property type="match status" value="1"/>
</dbReference>
<dbReference type="Pfam" id="PF12833">
    <property type="entry name" value="HTH_18"/>
    <property type="match status" value="1"/>
</dbReference>
<dbReference type="InterPro" id="IPR020449">
    <property type="entry name" value="Tscrpt_reg_AraC-type_HTH"/>
</dbReference>
<dbReference type="SUPFAM" id="SSF51182">
    <property type="entry name" value="RmlC-like cupins"/>
    <property type="match status" value="1"/>
</dbReference>
<evidence type="ECO:0000256" key="3">
    <source>
        <dbReference type="ARBA" id="ARBA00023163"/>
    </source>
</evidence>
<dbReference type="InterPro" id="IPR018060">
    <property type="entry name" value="HTH_AraC"/>
</dbReference>
<dbReference type="PANTHER" id="PTHR46796:SF13">
    <property type="entry name" value="HTH-TYPE TRANSCRIPTIONAL ACTIVATOR RHAS"/>
    <property type="match status" value="1"/>
</dbReference>
<dbReference type="EMBL" id="CP108057">
    <property type="protein sequence ID" value="WUO45056.1"/>
    <property type="molecule type" value="Genomic_DNA"/>
</dbReference>
<organism evidence="5 6">
    <name type="scientific">Streptomyces goshikiensis</name>
    <dbReference type="NCBI Taxonomy" id="1942"/>
    <lineage>
        <taxon>Bacteria</taxon>
        <taxon>Bacillati</taxon>
        <taxon>Actinomycetota</taxon>
        <taxon>Actinomycetes</taxon>
        <taxon>Kitasatosporales</taxon>
        <taxon>Streptomycetaceae</taxon>
        <taxon>Streptomyces</taxon>
    </lineage>
</organism>
<protein>
    <submittedName>
        <fullName evidence="5">AraC family transcriptional regulator</fullName>
    </submittedName>
</protein>
<feature type="domain" description="HTH araC/xylS-type" evidence="4">
    <location>
        <begin position="208"/>
        <end position="306"/>
    </location>
</feature>
<dbReference type="PANTHER" id="PTHR46796">
    <property type="entry name" value="HTH-TYPE TRANSCRIPTIONAL ACTIVATOR RHAS-RELATED"/>
    <property type="match status" value="1"/>
</dbReference>
<evidence type="ECO:0000313" key="6">
    <source>
        <dbReference type="Proteomes" id="UP001432075"/>
    </source>
</evidence>
<dbReference type="InterPro" id="IPR018062">
    <property type="entry name" value="HTH_AraC-typ_CS"/>
</dbReference>
<dbReference type="InterPro" id="IPR011051">
    <property type="entry name" value="RmlC_Cupin_sf"/>
</dbReference>
<keyword evidence="6" id="KW-1185">Reference proteome</keyword>
<keyword evidence="1" id="KW-0805">Transcription regulation</keyword>
<dbReference type="InterPro" id="IPR050204">
    <property type="entry name" value="AraC_XylS_family_regulators"/>
</dbReference>
<dbReference type="SMART" id="SM00342">
    <property type="entry name" value="HTH_ARAC"/>
    <property type="match status" value="1"/>
</dbReference>
<name>A0ABZ1REA2_9ACTN</name>
<gene>
    <name evidence="5" type="ORF">OHU17_04065</name>
</gene>
<keyword evidence="2" id="KW-0238">DNA-binding</keyword>
<evidence type="ECO:0000256" key="1">
    <source>
        <dbReference type="ARBA" id="ARBA00023015"/>
    </source>
</evidence>
<dbReference type="SUPFAM" id="SSF46689">
    <property type="entry name" value="Homeodomain-like"/>
    <property type="match status" value="2"/>
</dbReference>
<dbReference type="InterPro" id="IPR009057">
    <property type="entry name" value="Homeodomain-like_sf"/>
</dbReference>
<evidence type="ECO:0000259" key="4">
    <source>
        <dbReference type="PROSITE" id="PS01124"/>
    </source>
</evidence>
<evidence type="ECO:0000313" key="5">
    <source>
        <dbReference type="EMBL" id="WUO45056.1"/>
    </source>
</evidence>
<accession>A0ABZ1REA2</accession>
<proteinExistence type="predicted"/>
<dbReference type="PROSITE" id="PS01124">
    <property type="entry name" value="HTH_ARAC_FAMILY_2"/>
    <property type="match status" value="1"/>
</dbReference>
<dbReference type="Proteomes" id="UP001432075">
    <property type="component" value="Chromosome"/>
</dbReference>
<sequence length="317" mass="34032">MDVVSDAIAAVRIGRPSSDRMRVSGSWCARFDAYDGAGFHVVLEGTCWLLPDGGGEPVALGAGDAVLLPHGTGHVIADSAVDEATVRGAVRFEDWRAEERSERTSRQPPAAGAAVEMLCGKYRLDRSRVHPLMAELPRVVHLANRVGAHPELRSAIDLLGRELGGQRPGAWIAVPNLLDLLLVYMVRSCLDEGTTGVWPAVLGDPVAAAALRALHADPAAAWTNDRLAAEAGVSRPTLARRFTTLVGRPPMAYLTWWRLTFAATLLRDTADPLAAIARRVGYATPYAFSHAFNREFGTTPGRYRDDRAAGAGAVRTP</sequence>